<dbReference type="RefSeq" id="XP_005774473.1">
    <property type="nucleotide sequence ID" value="XM_005774416.1"/>
</dbReference>
<sequence>MVNHRLLKEYKELAKQNDPEISLSLADEADINGWEARGTRGLRGPAGTPYEGGTFEIRLT</sequence>
<accession>A0A0D3JEV9</accession>
<dbReference type="GeneID" id="17267584"/>
<dbReference type="EnsemblProtists" id="EOD22044">
    <property type="protein sequence ID" value="EOD22044"/>
    <property type="gene ID" value="EMIHUDRAFT_240551"/>
</dbReference>
<dbReference type="SUPFAM" id="SSF54495">
    <property type="entry name" value="UBC-like"/>
    <property type="match status" value="1"/>
</dbReference>
<dbReference type="HOGENOM" id="CLU_2946486_0_0_1"/>
<dbReference type="KEGG" id="ehx:EMIHUDRAFT_240551"/>
<evidence type="ECO:0000313" key="3">
    <source>
        <dbReference type="Proteomes" id="UP000013827"/>
    </source>
</evidence>
<evidence type="ECO:0000313" key="2">
    <source>
        <dbReference type="EnsemblProtists" id="EOD22044"/>
    </source>
</evidence>
<dbReference type="InterPro" id="IPR000608">
    <property type="entry name" value="UBC"/>
</dbReference>
<dbReference type="Gene3D" id="3.10.110.10">
    <property type="entry name" value="Ubiquitin Conjugating Enzyme"/>
    <property type="match status" value="1"/>
</dbReference>
<keyword evidence="3" id="KW-1185">Reference proteome</keyword>
<dbReference type="Proteomes" id="UP000013827">
    <property type="component" value="Unassembled WGS sequence"/>
</dbReference>
<name>A0A0D3JEV9_EMIH1</name>
<dbReference type="Pfam" id="PF00179">
    <property type="entry name" value="UQ_con"/>
    <property type="match status" value="1"/>
</dbReference>
<feature type="domain" description="UBC core" evidence="1">
    <location>
        <begin position="1"/>
        <end position="60"/>
    </location>
</feature>
<dbReference type="AlphaFoldDB" id="A0A0D3JEV9"/>
<organism evidence="2 3">
    <name type="scientific">Emiliania huxleyi (strain CCMP1516)</name>
    <dbReference type="NCBI Taxonomy" id="280463"/>
    <lineage>
        <taxon>Eukaryota</taxon>
        <taxon>Haptista</taxon>
        <taxon>Haptophyta</taxon>
        <taxon>Prymnesiophyceae</taxon>
        <taxon>Isochrysidales</taxon>
        <taxon>Noelaerhabdaceae</taxon>
        <taxon>Emiliania</taxon>
    </lineage>
</organism>
<dbReference type="PaxDb" id="2903-EOD22044"/>
<evidence type="ECO:0000259" key="1">
    <source>
        <dbReference type="PROSITE" id="PS50127"/>
    </source>
</evidence>
<dbReference type="InterPro" id="IPR016135">
    <property type="entry name" value="UBQ-conjugating_enzyme/RWD"/>
</dbReference>
<protein>
    <recommendedName>
        <fullName evidence="1">UBC core domain-containing protein</fullName>
    </recommendedName>
</protein>
<reference evidence="3" key="1">
    <citation type="journal article" date="2013" name="Nature">
        <title>Pan genome of the phytoplankton Emiliania underpins its global distribution.</title>
        <authorList>
            <person name="Read B.A."/>
            <person name="Kegel J."/>
            <person name="Klute M.J."/>
            <person name="Kuo A."/>
            <person name="Lefebvre S.C."/>
            <person name="Maumus F."/>
            <person name="Mayer C."/>
            <person name="Miller J."/>
            <person name="Monier A."/>
            <person name="Salamov A."/>
            <person name="Young J."/>
            <person name="Aguilar M."/>
            <person name="Claverie J.M."/>
            <person name="Frickenhaus S."/>
            <person name="Gonzalez K."/>
            <person name="Herman E.K."/>
            <person name="Lin Y.C."/>
            <person name="Napier J."/>
            <person name="Ogata H."/>
            <person name="Sarno A.F."/>
            <person name="Shmutz J."/>
            <person name="Schroeder D."/>
            <person name="de Vargas C."/>
            <person name="Verret F."/>
            <person name="von Dassow P."/>
            <person name="Valentin K."/>
            <person name="Van de Peer Y."/>
            <person name="Wheeler G."/>
            <person name="Dacks J.B."/>
            <person name="Delwiche C.F."/>
            <person name="Dyhrman S.T."/>
            <person name="Glockner G."/>
            <person name="John U."/>
            <person name="Richards T."/>
            <person name="Worden A.Z."/>
            <person name="Zhang X."/>
            <person name="Grigoriev I.V."/>
            <person name="Allen A.E."/>
            <person name="Bidle K."/>
            <person name="Borodovsky M."/>
            <person name="Bowler C."/>
            <person name="Brownlee C."/>
            <person name="Cock J.M."/>
            <person name="Elias M."/>
            <person name="Gladyshev V.N."/>
            <person name="Groth M."/>
            <person name="Guda C."/>
            <person name="Hadaegh A."/>
            <person name="Iglesias-Rodriguez M.D."/>
            <person name="Jenkins J."/>
            <person name="Jones B.M."/>
            <person name="Lawson T."/>
            <person name="Leese F."/>
            <person name="Lindquist E."/>
            <person name="Lobanov A."/>
            <person name="Lomsadze A."/>
            <person name="Malik S.B."/>
            <person name="Marsh M.E."/>
            <person name="Mackinder L."/>
            <person name="Mock T."/>
            <person name="Mueller-Roeber B."/>
            <person name="Pagarete A."/>
            <person name="Parker M."/>
            <person name="Probert I."/>
            <person name="Quesneville H."/>
            <person name="Raines C."/>
            <person name="Rensing S.A."/>
            <person name="Riano-Pachon D.M."/>
            <person name="Richier S."/>
            <person name="Rokitta S."/>
            <person name="Shiraiwa Y."/>
            <person name="Soanes D.M."/>
            <person name="van der Giezen M."/>
            <person name="Wahlund T.M."/>
            <person name="Williams B."/>
            <person name="Wilson W."/>
            <person name="Wolfe G."/>
            <person name="Wurch L.L."/>
        </authorList>
    </citation>
    <scope>NUCLEOTIDE SEQUENCE</scope>
</reference>
<reference evidence="2" key="2">
    <citation type="submission" date="2024-10" db="UniProtKB">
        <authorList>
            <consortium name="EnsemblProtists"/>
        </authorList>
    </citation>
    <scope>IDENTIFICATION</scope>
</reference>
<proteinExistence type="predicted"/>
<dbReference type="PROSITE" id="PS50127">
    <property type="entry name" value="UBC_2"/>
    <property type="match status" value="1"/>
</dbReference>